<evidence type="ECO:0000256" key="4">
    <source>
        <dbReference type="ARBA" id="ARBA00022989"/>
    </source>
</evidence>
<evidence type="ECO:0000256" key="6">
    <source>
        <dbReference type="ARBA" id="ARBA00034221"/>
    </source>
</evidence>
<dbReference type="Pfam" id="PF03772">
    <property type="entry name" value="Competence"/>
    <property type="match status" value="1"/>
</dbReference>
<dbReference type="RefSeq" id="WP_378114049.1">
    <property type="nucleotide sequence ID" value="NZ_JBHSNC010000057.1"/>
</dbReference>
<evidence type="ECO:0000256" key="7">
    <source>
        <dbReference type="ARBA" id="ARBA00034301"/>
    </source>
</evidence>
<dbReference type="NCBIfam" id="TIGR00360">
    <property type="entry name" value="ComEC_N-term"/>
    <property type="match status" value="1"/>
</dbReference>
<feature type="transmembrane region" description="Helical" evidence="9">
    <location>
        <begin position="28"/>
        <end position="44"/>
    </location>
</feature>
<keyword evidence="2" id="KW-1003">Cell membrane</keyword>
<dbReference type="SMART" id="SM00849">
    <property type="entry name" value="Lactamase_B"/>
    <property type="match status" value="1"/>
</dbReference>
<feature type="transmembrane region" description="Helical" evidence="9">
    <location>
        <begin position="420"/>
        <end position="447"/>
    </location>
</feature>
<name>A0ABW0R4G2_9BACL</name>
<gene>
    <name evidence="11" type="ORF">ACFPQ4_21890</name>
</gene>
<dbReference type="Pfam" id="PF13567">
    <property type="entry name" value="DUF4131"/>
    <property type="match status" value="1"/>
</dbReference>
<keyword evidence="3 9" id="KW-0812">Transmembrane</keyword>
<feature type="transmembrane region" description="Helical" evidence="9">
    <location>
        <begin position="331"/>
        <end position="348"/>
    </location>
</feature>
<proteinExistence type="predicted"/>
<evidence type="ECO:0000313" key="12">
    <source>
        <dbReference type="Proteomes" id="UP001596108"/>
    </source>
</evidence>
<comment type="function">
    <text evidence="7">Counteracts the endogenous Pycsar antiviral defense system. Phosphodiesterase that enables metal-dependent hydrolysis of host cyclic nucleotide Pycsar defense signals such as cCMP and cUMP.</text>
</comment>
<organism evidence="11 12">
    <name type="scientific">Cohnella yongneupensis</name>
    <dbReference type="NCBI Taxonomy" id="425006"/>
    <lineage>
        <taxon>Bacteria</taxon>
        <taxon>Bacillati</taxon>
        <taxon>Bacillota</taxon>
        <taxon>Bacilli</taxon>
        <taxon>Bacillales</taxon>
        <taxon>Paenibacillaceae</taxon>
        <taxon>Cohnella</taxon>
    </lineage>
</organism>
<protein>
    <submittedName>
        <fullName evidence="11">DNA internalization-related competence protein ComEC/Rec2</fullName>
    </submittedName>
</protein>
<evidence type="ECO:0000256" key="5">
    <source>
        <dbReference type="ARBA" id="ARBA00023136"/>
    </source>
</evidence>
<comment type="catalytic activity">
    <reaction evidence="8">
        <text>3',5'-cyclic UMP + H2O = UMP + H(+)</text>
        <dbReference type="Rhea" id="RHEA:70575"/>
        <dbReference type="ChEBI" id="CHEBI:15377"/>
        <dbReference type="ChEBI" id="CHEBI:15378"/>
        <dbReference type="ChEBI" id="CHEBI:57865"/>
        <dbReference type="ChEBI" id="CHEBI:184387"/>
    </reaction>
    <physiologicalReaction direction="left-to-right" evidence="8">
        <dbReference type="Rhea" id="RHEA:70576"/>
    </physiologicalReaction>
</comment>
<comment type="catalytic activity">
    <reaction evidence="6">
        <text>3',5'-cyclic CMP + H2O = CMP + H(+)</text>
        <dbReference type="Rhea" id="RHEA:72675"/>
        <dbReference type="ChEBI" id="CHEBI:15377"/>
        <dbReference type="ChEBI" id="CHEBI:15378"/>
        <dbReference type="ChEBI" id="CHEBI:58003"/>
        <dbReference type="ChEBI" id="CHEBI:60377"/>
    </reaction>
    <physiologicalReaction direction="left-to-right" evidence="6">
        <dbReference type="Rhea" id="RHEA:72676"/>
    </physiologicalReaction>
</comment>
<dbReference type="Pfam" id="PF00753">
    <property type="entry name" value="Lactamase_B"/>
    <property type="match status" value="1"/>
</dbReference>
<dbReference type="InterPro" id="IPR036866">
    <property type="entry name" value="RibonucZ/Hydroxyglut_hydro"/>
</dbReference>
<evidence type="ECO:0000256" key="2">
    <source>
        <dbReference type="ARBA" id="ARBA00022475"/>
    </source>
</evidence>
<comment type="caution">
    <text evidence="11">The sequence shown here is derived from an EMBL/GenBank/DDBJ whole genome shotgun (WGS) entry which is preliminary data.</text>
</comment>
<dbReference type="Proteomes" id="UP001596108">
    <property type="component" value="Unassembled WGS sequence"/>
</dbReference>
<accession>A0ABW0R4G2</accession>
<feature type="domain" description="Metallo-beta-lactamase" evidence="10">
    <location>
        <begin position="585"/>
        <end position="789"/>
    </location>
</feature>
<feature type="transmembrane region" description="Helical" evidence="9">
    <location>
        <begin position="547"/>
        <end position="567"/>
    </location>
</feature>
<comment type="subcellular location">
    <subcellularLocation>
        <location evidence="1">Cell membrane</location>
        <topology evidence="1">Multi-pass membrane protein</topology>
    </subcellularLocation>
</comment>
<feature type="transmembrane region" description="Helical" evidence="9">
    <location>
        <begin position="484"/>
        <end position="503"/>
    </location>
</feature>
<evidence type="ECO:0000256" key="9">
    <source>
        <dbReference type="SAM" id="Phobius"/>
    </source>
</evidence>
<evidence type="ECO:0000256" key="1">
    <source>
        <dbReference type="ARBA" id="ARBA00004651"/>
    </source>
</evidence>
<dbReference type="Gene3D" id="3.60.15.10">
    <property type="entry name" value="Ribonuclease Z/Hydroxyacylglutathione hydrolase-like"/>
    <property type="match status" value="1"/>
</dbReference>
<dbReference type="InterPro" id="IPR052159">
    <property type="entry name" value="Competence_DNA_uptake"/>
</dbReference>
<feature type="transmembrane region" description="Helical" evidence="9">
    <location>
        <begin position="385"/>
        <end position="408"/>
    </location>
</feature>
<dbReference type="EMBL" id="JBHSNC010000057">
    <property type="protein sequence ID" value="MFC5532078.1"/>
    <property type="molecule type" value="Genomic_DNA"/>
</dbReference>
<dbReference type="NCBIfam" id="TIGR00361">
    <property type="entry name" value="ComEC_Rec2"/>
    <property type="match status" value="1"/>
</dbReference>
<sequence>MNKRPLVVIAICFIVGVAIPSLWSGNSGLYVVIGLSLVLIAIGLSGRARGIIALLCVTAMLIGAGERWWAERSNVTKIIVPGDLSEAEATLSGVITSPVEVDGDLAQFKLRTATVSLASSAKPSSIAETIVVRVKLAKQEEQLEASDWQRGDHIQVKGVLTHPGDAGNFGAFDYRAYLKKRGVFWVLNAKGIEAAEKIKGVTPLKLKPLRTLDQFRAKVGRLMDRLYPHGDAGYMKGLVAGIASDFDPQQYDAFARLGLTHILAISGLHVGVVVFLLLQLGAWARLTRERAIDFTIAMMPVYMLATGASPSAIRACLMAMLALWLARRHQLKDGLHLLAAAALLMLLWNPRLIEEVSFQLSFIVTAGLLMFVPIVTGSLPFRWAWLRGSLAVALTAQAVSFPVTVYYFHAVHLLSLLANFVLVPFVSFIVMPLGMASVALAACWMPLGKLPAMLATIGNQMTFRIVDYLASFDQLRTVWPQPSLTWVVTGFMGMAGISAALHWRLARRKERAWWDEQYFHAIDQAEQANVTQPIEQHKPYVRDQRKIKVVLSLGLAILSLLWVVWGLRPGWTDQTAKVMFLDVGQGDSILIRSGGGKHVLIDTGGTVTFRKKSDEWRERQDPYEIGRKMLVPLLLQRGIRQLDALVLTHLDADHIGGAKAVIANIPVRAILFNGTLKDSEDVRALFELALSKHIPCYEVSAPMTWEVDESLTFAALSPQSEQRLKSTVPIENDQNERSVVLLATLYGRTFLLPGDLEAEGEREIVATTTLTASASPSAPPAIDVLKAGHHGSKTSTTQEWLDLWHPIDTVISVGRNNLYGHPHATVVERLEAAGTHVFRTDEDGEVQYRIYPDGSMERRTKRQG</sequence>
<dbReference type="InterPro" id="IPR004477">
    <property type="entry name" value="ComEC_N"/>
</dbReference>
<feature type="transmembrane region" description="Helical" evidence="9">
    <location>
        <begin position="360"/>
        <end position="379"/>
    </location>
</feature>
<keyword evidence="12" id="KW-1185">Reference proteome</keyword>
<dbReference type="PANTHER" id="PTHR30619">
    <property type="entry name" value="DNA INTERNALIZATION/COMPETENCE PROTEIN COMEC/REC2"/>
    <property type="match status" value="1"/>
</dbReference>
<keyword evidence="4 9" id="KW-1133">Transmembrane helix</keyword>
<feature type="transmembrane region" description="Helical" evidence="9">
    <location>
        <begin position="301"/>
        <end position="325"/>
    </location>
</feature>
<dbReference type="InterPro" id="IPR004797">
    <property type="entry name" value="Competence_ComEC/Rec2"/>
</dbReference>
<dbReference type="InterPro" id="IPR025405">
    <property type="entry name" value="DUF4131"/>
</dbReference>
<evidence type="ECO:0000313" key="11">
    <source>
        <dbReference type="EMBL" id="MFC5532078.1"/>
    </source>
</evidence>
<dbReference type="SUPFAM" id="SSF56281">
    <property type="entry name" value="Metallo-hydrolase/oxidoreductase"/>
    <property type="match status" value="1"/>
</dbReference>
<reference evidence="12" key="1">
    <citation type="journal article" date="2019" name="Int. J. Syst. Evol. Microbiol.">
        <title>The Global Catalogue of Microorganisms (GCM) 10K type strain sequencing project: providing services to taxonomists for standard genome sequencing and annotation.</title>
        <authorList>
            <consortium name="The Broad Institute Genomics Platform"/>
            <consortium name="The Broad Institute Genome Sequencing Center for Infectious Disease"/>
            <person name="Wu L."/>
            <person name="Ma J."/>
        </authorList>
    </citation>
    <scope>NUCLEOTIDE SEQUENCE [LARGE SCALE GENOMIC DNA]</scope>
    <source>
        <strain evidence="12">CGMCC 1.18578</strain>
    </source>
</reference>
<feature type="transmembrane region" description="Helical" evidence="9">
    <location>
        <begin position="258"/>
        <end position="280"/>
    </location>
</feature>
<keyword evidence="5 9" id="KW-0472">Membrane</keyword>
<evidence type="ECO:0000256" key="8">
    <source>
        <dbReference type="ARBA" id="ARBA00048505"/>
    </source>
</evidence>
<dbReference type="CDD" id="cd07731">
    <property type="entry name" value="ComA-like_MBL-fold"/>
    <property type="match status" value="1"/>
</dbReference>
<dbReference type="InterPro" id="IPR035681">
    <property type="entry name" value="ComA-like_MBL"/>
</dbReference>
<feature type="transmembrane region" description="Helical" evidence="9">
    <location>
        <begin position="51"/>
        <end position="70"/>
    </location>
</feature>
<evidence type="ECO:0000259" key="10">
    <source>
        <dbReference type="SMART" id="SM00849"/>
    </source>
</evidence>
<dbReference type="PANTHER" id="PTHR30619:SF1">
    <property type="entry name" value="RECOMBINATION PROTEIN 2"/>
    <property type="match status" value="1"/>
</dbReference>
<dbReference type="InterPro" id="IPR001279">
    <property type="entry name" value="Metallo-B-lactamas"/>
</dbReference>
<evidence type="ECO:0000256" key="3">
    <source>
        <dbReference type="ARBA" id="ARBA00022692"/>
    </source>
</evidence>